<evidence type="ECO:0000256" key="3">
    <source>
        <dbReference type="SAM" id="MobiDB-lite"/>
    </source>
</evidence>
<feature type="compositionally biased region" description="Polar residues" evidence="3">
    <location>
        <begin position="1"/>
        <end position="11"/>
    </location>
</feature>
<feature type="region of interest" description="Disordered" evidence="3">
    <location>
        <begin position="1"/>
        <end position="21"/>
    </location>
</feature>
<dbReference type="Pfam" id="PF00098">
    <property type="entry name" value="zf-CCHC"/>
    <property type="match status" value="1"/>
</dbReference>
<keyword evidence="1" id="KW-0863">Zinc-finger</keyword>
<dbReference type="PROSITE" id="PS50158">
    <property type="entry name" value="ZF_CCHC"/>
    <property type="match status" value="1"/>
</dbReference>
<dbReference type="GO" id="GO:0008270">
    <property type="term" value="F:zinc ion binding"/>
    <property type="evidence" value="ECO:0007669"/>
    <property type="project" value="UniProtKB-KW"/>
</dbReference>
<evidence type="ECO:0000313" key="6">
    <source>
        <dbReference type="Proteomes" id="UP000005408"/>
    </source>
</evidence>
<evidence type="ECO:0000256" key="2">
    <source>
        <dbReference type="SAM" id="Coils"/>
    </source>
</evidence>
<proteinExistence type="predicted"/>
<name>A0A8W8NDI5_MAGGI</name>
<dbReference type="GO" id="GO:0003676">
    <property type="term" value="F:nucleic acid binding"/>
    <property type="evidence" value="ECO:0007669"/>
    <property type="project" value="InterPro"/>
</dbReference>
<keyword evidence="1" id="KW-0479">Metal-binding</keyword>
<dbReference type="EnsemblMetazoa" id="G6454.1">
    <property type="protein sequence ID" value="G6454.1:cds"/>
    <property type="gene ID" value="G6454"/>
</dbReference>
<reference evidence="5" key="1">
    <citation type="submission" date="2022-08" db="UniProtKB">
        <authorList>
            <consortium name="EnsemblMetazoa"/>
        </authorList>
    </citation>
    <scope>IDENTIFICATION</scope>
    <source>
        <strain evidence="5">05x7-T-G4-1.051#20</strain>
    </source>
</reference>
<feature type="coiled-coil region" evidence="2">
    <location>
        <begin position="144"/>
        <end position="171"/>
    </location>
</feature>
<protein>
    <recommendedName>
        <fullName evidence="4">CCHC-type domain-containing protein</fullName>
    </recommendedName>
</protein>
<feature type="domain" description="CCHC-type" evidence="4">
    <location>
        <begin position="189"/>
        <end position="204"/>
    </location>
</feature>
<keyword evidence="1" id="KW-0862">Zinc</keyword>
<organism evidence="5 6">
    <name type="scientific">Magallana gigas</name>
    <name type="common">Pacific oyster</name>
    <name type="synonym">Crassostrea gigas</name>
    <dbReference type="NCBI Taxonomy" id="29159"/>
    <lineage>
        <taxon>Eukaryota</taxon>
        <taxon>Metazoa</taxon>
        <taxon>Spiralia</taxon>
        <taxon>Lophotrochozoa</taxon>
        <taxon>Mollusca</taxon>
        <taxon>Bivalvia</taxon>
        <taxon>Autobranchia</taxon>
        <taxon>Pteriomorphia</taxon>
        <taxon>Ostreida</taxon>
        <taxon>Ostreoidea</taxon>
        <taxon>Ostreidae</taxon>
        <taxon>Magallana</taxon>
    </lineage>
</organism>
<evidence type="ECO:0000259" key="4">
    <source>
        <dbReference type="PROSITE" id="PS50158"/>
    </source>
</evidence>
<evidence type="ECO:0000256" key="1">
    <source>
        <dbReference type="PROSITE-ProRule" id="PRU00047"/>
    </source>
</evidence>
<sequence>MVLQGNEQSGNLVEGASNEHVTVRPARAQNRNGRSETELADALYNYSLRNDEHPVMVSAQRRARAPSIVNASALLANAPNDRQRDFHNSAQTHSLGAGTRNLINENRLREEFDHELDAYYRTERRGDLRMIEGKERECDQPAQSTELIELMTRMQTQLDNLEKQVQDQNFQRRRTLQLPVRNTNDGVTCYYCKEKGHIRRNCPRLKDKETNRNSNASAKKGGNARRIRSERRRKQRYAQGHVGGSTMINESDLNSNTIRLNNEEYRISCEGTLGCFRVVAADDICIPPRSEMIVEAKVPGQNTFGASDYIVEPEERFLEKGRAFVGRTLVKGSETVPVCLMNVTDVAQQIYKGTLLAKMTAADEENPQETAVVNSSKLRPDLRELLDRCKENLSNAQAMQADKFLQRLCIKASLIQQLVTLQELQGLDNWMLNSFCCLMIRMLKLIVFSCLIANVLTVPHRKFILDKPITGNCHHGTACNGCNTADIIGHGFCCYNCYGAMKIDVTSSLISDHTYCFVTSLLEMFRVVLLLAVLATISAAPNKRLLIEGMTGNCVIGDRCNGCSGIVVGDIKICCNICHGRVNLVFQVLRFSLHNVFLINLSSSEECQSTSIMALRFVLLCAGLSLVLGVPNRQKRFLTDTGVTGNCLVGHQNCHHCGTYTMISGEYLCCAECDDSIMTSPSGTGGIHCQCISNSPPTDFSPEH</sequence>
<evidence type="ECO:0000313" key="5">
    <source>
        <dbReference type="EnsemblMetazoa" id="G6454.1:cds"/>
    </source>
</evidence>
<dbReference type="Gene3D" id="4.10.60.10">
    <property type="entry name" value="Zinc finger, CCHC-type"/>
    <property type="match status" value="1"/>
</dbReference>
<dbReference type="SUPFAM" id="SSF57756">
    <property type="entry name" value="Retrovirus zinc finger-like domains"/>
    <property type="match status" value="1"/>
</dbReference>
<feature type="region of interest" description="Disordered" evidence="3">
    <location>
        <begin position="206"/>
        <end position="249"/>
    </location>
</feature>
<dbReference type="AlphaFoldDB" id="A0A8W8NDI5"/>
<keyword evidence="6" id="KW-1185">Reference proteome</keyword>
<dbReference type="InterPro" id="IPR036875">
    <property type="entry name" value="Znf_CCHC_sf"/>
</dbReference>
<accession>A0A8W8NDI5</accession>
<dbReference type="SMART" id="SM00343">
    <property type="entry name" value="ZnF_C2HC"/>
    <property type="match status" value="1"/>
</dbReference>
<dbReference type="Proteomes" id="UP000005408">
    <property type="component" value="Unassembled WGS sequence"/>
</dbReference>
<dbReference type="InterPro" id="IPR001878">
    <property type="entry name" value="Znf_CCHC"/>
</dbReference>
<feature type="compositionally biased region" description="Basic residues" evidence="3">
    <location>
        <begin position="222"/>
        <end position="236"/>
    </location>
</feature>
<keyword evidence="2" id="KW-0175">Coiled coil</keyword>